<proteinExistence type="inferred from homology"/>
<dbReference type="InterPro" id="IPR036726">
    <property type="entry name" value="GTP1_OBG_dom_sf"/>
</dbReference>
<evidence type="ECO:0000256" key="1">
    <source>
        <dbReference type="ARBA" id="ARBA00007699"/>
    </source>
</evidence>
<evidence type="ECO:0000313" key="10">
    <source>
        <dbReference type="Proteomes" id="UP000235619"/>
    </source>
</evidence>
<evidence type="ECO:0000256" key="4">
    <source>
        <dbReference type="ARBA" id="ARBA00022842"/>
    </source>
</evidence>
<dbReference type="PROSITE" id="PS51710">
    <property type="entry name" value="G_OBG"/>
    <property type="match status" value="1"/>
</dbReference>
<dbReference type="InterPro" id="IPR006169">
    <property type="entry name" value="GTP1_OBG_dom"/>
</dbReference>
<evidence type="ECO:0000256" key="3">
    <source>
        <dbReference type="ARBA" id="ARBA00022741"/>
    </source>
</evidence>
<comment type="similarity">
    <text evidence="1">Belongs to the TRAFAC class OBG-HflX-like GTPase superfamily. OBG GTPase family.</text>
</comment>
<accession>A0A2N7Q968</accession>
<dbReference type="NCBIfam" id="TIGR00231">
    <property type="entry name" value="small_GTP"/>
    <property type="match status" value="1"/>
</dbReference>
<keyword evidence="2" id="KW-0479">Metal-binding</keyword>
<dbReference type="CDD" id="cd01898">
    <property type="entry name" value="Obg"/>
    <property type="match status" value="1"/>
</dbReference>
<dbReference type="AlphaFoldDB" id="A0A2N7Q968"/>
<sequence>GKGGRGNAHFATPTRQAPRIAEPGTPGEERWLILELKLIADVGLVGLPNVGKSTLLSRISAAKPKIADYPFTTLEPHLGVVRLYDGNTFVVADIPGLIEGAHKGYGLGHEFLRHIERTRILLYMLDISKEKEVIKDYQILKEELRQFNPQLLEKEYFIALNKIDLLPDNEKIRSIIELFEKKDQNKIYPISAVTGQGVIELIYAIWKKLEKIRKEKI</sequence>
<dbReference type="InterPro" id="IPR031167">
    <property type="entry name" value="G_OBG"/>
</dbReference>
<reference evidence="9 10" key="1">
    <citation type="submission" date="2018-01" db="EMBL/GenBank/DDBJ databases">
        <title>Metagenomic assembled genomes from two thermal pools in the Uzon Caldera, Kamchatka, Russia.</title>
        <authorList>
            <person name="Wilkins L."/>
            <person name="Ettinger C."/>
        </authorList>
    </citation>
    <scope>NUCLEOTIDE SEQUENCE [LARGE SCALE GENOMIC DNA]</scope>
    <source>
        <strain evidence="9">ARK-04</strain>
    </source>
</reference>
<evidence type="ECO:0000259" key="7">
    <source>
        <dbReference type="PROSITE" id="PS51710"/>
    </source>
</evidence>
<keyword evidence="4" id="KW-0460">Magnesium</keyword>
<dbReference type="PROSITE" id="PS51883">
    <property type="entry name" value="OBG"/>
    <property type="match status" value="1"/>
</dbReference>
<dbReference type="GO" id="GO:0042254">
    <property type="term" value="P:ribosome biogenesis"/>
    <property type="evidence" value="ECO:0007669"/>
    <property type="project" value="UniProtKB-UniRule"/>
</dbReference>
<dbReference type="PANTHER" id="PTHR11702:SF31">
    <property type="entry name" value="MITOCHONDRIAL RIBOSOME-ASSOCIATED GTPASE 2"/>
    <property type="match status" value="1"/>
</dbReference>
<dbReference type="Gene3D" id="2.70.210.12">
    <property type="entry name" value="GTP1/OBG domain"/>
    <property type="match status" value="1"/>
</dbReference>
<feature type="non-terminal residue" evidence="9">
    <location>
        <position position="1"/>
    </location>
</feature>
<dbReference type="InterPro" id="IPR006073">
    <property type="entry name" value="GTP-bd"/>
</dbReference>
<dbReference type="NCBIfam" id="TIGR02729">
    <property type="entry name" value="Obg_CgtA"/>
    <property type="match status" value="1"/>
</dbReference>
<dbReference type="EMBL" id="PNJD01000377">
    <property type="protein sequence ID" value="PMP94781.1"/>
    <property type="molecule type" value="Genomic_DNA"/>
</dbReference>
<evidence type="ECO:0000256" key="2">
    <source>
        <dbReference type="ARBA" id="ARBA00022723"/>
    </source>
</evidence>
<dbReference type="GO" id="GO:0000287">
    <property type="term" value="F:magnesium ion binding"/>
    <property type="evidence" value="ECO:0007669"/>
    <property type="project" value="InterPro"/>
</dbReference>
<dbReference type="Pfam" id="PF01018">
    <property type="entry name" value="GTP1_OBG"/>
    <property type="match status" value="1"/>
</dbReference>
<evidence type="ECO:0000313" key="9">
    <source>
        <dbReference type="EMBL" id="PMP94781.1"/>
    </source>
</evidence>
<protein>
    <submittedName>
        <fullName evidence="9">Obg family GTPase CgtA</fullName>
    </submittedName>
</protein>
<keyword evidence="3" id="KW-0547">Nucleotide-binding</keyword>
<comment type="caution">
    <text evidence="9">The sequence shown here is derived from an EMBL/GenBank/DDBJ whole genome shotgun (WGS) entry which is preliminary data.</text>
</comment>
<dbReference type="SUPFAM" id="SSF52540">
    <property type="entry name" value="P-loop containing nucleoside triphosphate hydrolases"/>
    <property type="match status" value="1"/>
</dbReference>
<dbReference type="InterPro" id="IPR005225">
    <property type="entry name" value="Small_GTP-bd"/>
</dbReference>
<dbReference type="InterPro" id="IPR006074">
    <property type="entry name" value="GTP1-OBG_CS"/>
</dbReference>
<dbReference type="PANTHER" id="PTHR11702">
    <property type="entry name" value="DEVELOPMENTALLY REGULATED GTP-BINDING PROTEIN-RELATED"/>
    <property type="match status" value="1"/>
</dbReference>
<organism evidence="9 10">
    <name type="scientific">Thermodesulfobacterium geofontis</name>
    <dbReference type="NCBI Taxonomy" id="1295609"/>
    <lineage>
        <taxon>Bacteria</taxon>
        <taxon>Pseudomonadati</taxon>
        <taxon>Thermodesulfobacteriota</taxon>
        <taxon>Thermodesulfobacteria</taxon>
        <taxon>Thermodesulfobacteriales</taxon>
        <taxon>Thermodesulfobacteriaceae</taxon>
        <taxon>Thermodesulfobacterium</taxon>
    </lineage>
</organism>
<keyword evidence="5" id="KW-0342">GTP-binding</keyword>
<dbReference type="GO" id="GO:0005525">
    <property type="term" value="F:GTP binding"/>
    <property type="evidence" value="ECO:0007669"/>
    <property type="project" value="UniProtKB-KW"/>
</dbReference>
<dbReference type="PRINTS" id="PR00326">
    <property type="entry name" value="GTP1OBG"/>
</dbReference>
<name>A0A2N7Q968_9BACT</name>
<dbReference type="InterPro" id="IPR014100">
    <property type="entry name" value="GTP-bd_Obg/CgtA"/>
</dbReference>
<evidence type="ECO:0000256" key="6">
    <source>
        <dbReference type="SAM" id="MobiDB-lite"/>
    </source>
</evidence>
<feature type="domain" description="OBG-type G" evidence="7">
    <location>
        <begin position="40"/>
        <end position="210"/>
    </location>
</feature>
<dbReference type="InterPro" id="IPR027417">
    <property type="entry name" value="P-loop_NTPase"/>
</dbReference>
<evidence type="ECO:0000256" key="5">
    <source>
        <dbReference type="ARBA" id="ARBA00023134"/>
    </source>
</evidence>
<dbReference type="Pfam" id="PF01926">
    <property type="entry name" value="MMR_HSR1"/>
    <property type="match status" value="1"/>
</dbReference>
<feature type="domain" description="Obg" evidence="8">
    <location>
        <begin position="1"/>
        <end position="39"/>
    </location>
</feature>
<dbReference type="Proteomes" id="UP000235619">
    <property type="component" value="Unassembled WGS sequence"/>
</dbReference>
<dbReference type="GO" id="GO:0003924">
    <property type="term" value="F:GTPase activity"/>
    <property type="evidence" value="ECO:0007669"/>
    <property type="project" value="InterPro"/>
</dbReference>
<dbReference type="PROSITE" id="PS00905">
    <property type="entry name" value="GTP1_OBG"/>
    <property type="match status" value="1"/>
</dbReference>
<evidence type="ECO:0000259" key="8">
    <source>
        <dbReference type="PROSITE" id="PS51883"/>
    </source>
</evidence>
<dbReference type="InterPro" id="IPR045086">
    <property type="entry name" value="OBG_GTPase"/>
</dbReference>
<dbReference type="SUPFAM" id="SSF82051">
    <property type="entry name" value="Obg GTP-binding protein N-terminal domain"/>
    <property type="match status" value="1"/>
</dbReference>
<dbReference type="Gene3D" id="3.40.50.300">
    <property type="entry name" value="P-loop containing nucleotide triphosphate hydrolases"/>
    <property type="match status" value="1"/>
</dbReference>
<gene>
    <name evidence="9" type="primary">cgtA</name>
    <name evidence="9" type="ORF">C0169_06150</name>
</gene>
<feature type="region of interest" description="Disordered" evidence="6">
    <location>
        <begin position="1"/>
        <end position="24"/>
    </location>
</feature>